<dbReference type="EMBL" id="OX459961">
    <property type="protein sequence ID" value="CAI9165791.1"/>
    <property type="molecule type" value="Genomic_DNA"/>
</dbReference>
<name>A0ABN8YXX1_RANTA</name>
<sequence length="127" mass="13567">MPATQQACKTAAWTEEEETEGAAVPRPPDFLGALPREAASAAGTHLSSSVTWQHASGFPRKADPRTQAEVGELRLAKGLVVTNSRAMTEPPASRRPPARRTEAAPGESRPTVCCWKDAPLLERGPRA</sequence>
<evidence type="ECO:0000313" key="2">
    <source>
        <dbReference type="EMBL" id="CAI9165791.1"/>
    </source>
</evidence>
<reference evidence="2" key="1">
    <citation type="submission" date="2023-04" db="EMBL/GenBank/DDBJ databases">
        <authorList>
            <consortium name="ELIXIR-Norway"/>
        </authorList>
    </citation>
    <scope>NUCLEOTIDE SEQUENCE [LARGE SCALE GENOMIC DNA]</scope>
</reference>
<evidence type="ECO:0000313" key="3">
    <source>
        <dbReference type="Proteomes" id="UP001176941"/>
    </source>
</evidence>
<proteinExistence type="predicted"/>
<dbReference type="Proteomes" id="UP001176941">
    <property type="component" value="Chromosome 25"/>
</dbReference>
<feature type="region of interest" description="Disordered" evidence="1">
    <location>
        <begin position="82"/>
        <end position="127"/>
    </location>
</feature>
<organism evidence="2 3">
    <name type="scientific">Rangifer tarandus platyrhynchus</name>
    <name type="common">Svalbard reindeer</name>
    <dbReference type="NCBI Taxonomy" id="3082113"/>
    <lineage>
        <taxon>Eukaryota</taxon>
        <taxon>Metazoa</taxon>
        <taxon>Chordata</taxon>
        <taxon>Craniata</taxon>
        <taxon>Vertebrata</taxon>
        <taxon>Euteleostomi</taxon>
        <taxon>Mammalia</taxon>
        <taxon>Eutheria</taxon>
        <taxon>Laurasiatheria</taxon>
        <taxon>Artiodactyla</taxon>
        <taxon>Ruminantia</taxon>
        <taxon>Pecora</taxon>
        <taxon>Cervidae</taxon>
        <taxon>Odocoileinae</taxon>
        <taxon>Rangifer</taxon>
    </lineage>
</organism>
<gene>
    <name evidence="2" type="ORF">MRATA1EN1_LOCUS14753</name>
</gene>
<evidence type="ECO:0000256" key="1">
    <source>
        <dbReference type="SAM" id="MobiDB-lite"/>
    </source>
</evidence>
<keyword evidence="3" id="KW-1185">Reference proteome</keyword>
<accession>A0ABN8YXX1</accession>
<protein>
    <submittedName>
        <fullName evidence="2">Uncharacterized protein</fullName>
    </submittedName>
</protein>
<feature type="region of interest" description="Disordered" evidence="1">
    <location>
        <begin position="1"/>
        <end position="29"/>
    </location>
</feature>